<proteinExistence type="predicted"/>
<gene>
    <name evidence="2" type="ORF">AS026_31045</name>
</gene>
<evidence type="ECO:0000313" key="3">
    <source>
        <dbReference type="Proteomes" id="UP000068164"/>
    </source>
</evidence>
<keyword evidence="3" id="KW-1185">Reference proteome</keyword>
<dbReference type="Pfam" id="PF01610">
    <property type="entry name" value="DDE_Tnp_ISL3"/>
    <property type="match status" value="1"/>
</dbReference>
<comment type="caution">
    <text evidence="2">The sequence shown here is derived from an EMBL/GenBank/DDBJ whole genome shotgun (WGS) entry which is preliminary data.</text>
</comment>
<protein>
    <submittedName>
        <fullName evidence="2">Transposase</fullName>
    </submittedName>
</protein>
<dbReference type="Proteomes" id="UP000068164">
    <property type="component" value="Unassembled WGS sequence"/>
</dbReference>
<sequence>MTRRPTSDAYDENDALERWIADARDSELASFAAGIERDIEAVKAAITEPWSTSPVEGQINRLKMIKRQMYGRSGTAS</sequence>
<dbReference type="InterPro" id="IPR002560">
    <property type="entry name" value="Transposase_DDE"/>
</dbReference>
<dbReference type="EMBL" id="LNCD01000027">
    <property type="protein sequence ID" value="KWV57494.1"/>
    <property type="molecule type" value="Genomic_DNA"/>
</dbReference>
<dbReference type="AlphaFoldDB" id="A0A109JZ24"/>
<evidence type="ECO:0000313" key="2">
    <source>
        <dbReference type="EMBL" id="KWV57494.1"/>
    </source>
</evidence>
<accession>A0A109JZ24</accession>
<organism evidence="2 3">
    <name type="scientific">Rhizobium altiplani</name>
    <dbReference type="NCBI Taxonomy" id="1864509"/>
    <lineage>
        <taxon>Bacteria</taxon>
        <taxon>Pseudomonadati</taxon>
        <taxon>Pseudomonadota</taxon>
        <taxon>Alphaproteobacteria</taxon>
        <taxon>Hyphomicrobiales</taxon>
        <taxon>Rhizobiaceae</taxon>
        <taxon>Rhizobium/Agrobacterium group</taxon>
        <taxon>Rhizobium</taxon>
    </lineage>
</organism>
<evidence type="ECO:0000259" key="1">
    <source>
        <dbReference type="Pfam" id="PF01610"/>
    </source>
</evidence>
<name>A0A109JZ24_9HYPH</name>
<feature type="domain" description="Transposase IS204/IS1001/IS1096/IS1165 DDE" evidence="1">
    <location>
        <begin position="13"/>
        <end position="71"/>
    </location>
</feature>
<reference evidence="2 3" key="1">
    <citation type="submission" date="2015-11" db="EMBL/GenBank/DDBJ databases">
        <title>Draft Genome Sequence of the Strain BR 10423 (Rhizobium sp.) isolated from nodules of Mimosa pudica.</title>
        <authorList>
            <person name="Barauna A.C."/>
            <person name="Zilli J.E."/>
            <person name="Simoes-Araujo J.L."/>
            <person name="Reis V.M."/>
            <person name="James E.K."/>
            <person name="Reis F.B.Jr."/>
            <person name="Rouws L.F."/>
            <person name="Passos S.R."/>
            <person name="Gois S.R."/>
        </authorList>
    </citation>
    <scope>NUCLEOTIDE SEQUENCE [LARGE SCALE GENOMIC DNA]</scope>
    <source>
        <strain evidence="2 3">BR10423</strain>
    </source>
</reference>